<feature type="compositionally biased region" description="Low complexity" evidence="1">
    <location>
        <begin position="266"/>
        <end position="282"/>
    </location>
</feature>
<sequence length="282" mass="32101">KDNRLLIYFAGHGYTIAPKYGGTEMGYIVPSNAPNPNLNEQDFLRVGLSMQNIEVYARNIQSKHALFVFDSCFSGSIFSLSRAIPQIIQEKTNRPVRQFITAGRANQTVPDVSIFRRQFIKALKGDGDYNKDLYVTASELGQYLEDTVTNYSKGSQTPQYGKLRDPALDQGDFVFPISASAQMEVFKEKIQTEQERISKARIEEQNKQQQVLDELNKVKAAFEMELQLLKQEREKTKKLQEELIQSRKMQEKFNQQNRSRQDLGTSSMSPQSSISPPRGTAV</sequence>
<protein>
    <recommendedName>
        <fullName evidence="3">Caspase family p20 domain-containing protein</fullName>
    </recommendedName>
</protein>
<accession>A0A382VWN8</accession>
<feature type="non-terminal residue" evidence="2">
    <location>
        <position position="282"/>
    </location>
</feature>
<feature type="non-terminal residue" evidence="2">
    <location>
        <position position="1"/>
    </location>
</feature>
<organism evidence="2">
    <name type="scientific">marine metagenome</name>
    <dbReference type="NCBI Taxonomy" id="408172"/>
    <lineage>
        <taxon>unclassified sequences</taxon>
        <taxon>metagenomes</taxon>
        <taxon>ecological metagenomes</taxon>
    </lineage>
</organism>
<evidence type="ECO:0000313" key="2">
    <source>
        <dbReference type="EMBL" id="SVD50932.1"/>
    </source>
</evidence>
<feature type="compositionally biased region" description="Polar residues" evidence="1">
    <location>
        <begin position="252"/>
        <end position="265"/>
    </location>
</feature>
<dbReference type="AlphaFoldDB" id="A0A382VWN8"/>
<proteinExistence type="predicted"/>
<dbReference type="EMBL" id="UINC01155209">
    <property type="protein sequence ID" value="SVD50932.1"/>
    <property type="molecule type" value="Genomic_DNA"/>
</dbReference>
<feature type="region of interest" description="Disordered" evidence="1">
    <location>
        <begin position="237"/>
        <end position="282"/>
    </location>
</feature>
<evidence type="ECO:0008006" key="3">
    <source>
        <dbReference type="Google" id="ProtNLM"/>
    </source>
</evidence>
<feature type="compositionally biased region" description="Basic and acidic residues" evidence="1">
    <location>
        <begin position="237"/>
        <end position="251"/>
    </location>
</feature>
<name>A0A382VWN8_9ZZZZ</name>
<reference evidence="2" key="1">
    <citation type="submission" date="2018-05" db="EMBL/GenBank/DDBJ databases">
        <authorList>
            <person name="Lanie J.A."/>
            <person name="Ng W.-L."/>
            <person name="Kazmierczak K.M."/>
            <person name="Andrzejewski T.M."/>
            <person name="Davidsen T.M."/>
            <person name="Wayne K.J."/>
            <person name="Tettelin H."/>
            <person name="Glass J.I."/>
            <person name="Rusch D."/>
            <person name="Podicherti R."/>
            <person name="Tsui H.-C.T."/>
            <person name="Winkler M.E."/>
        </authorList>
    </citation>
    <scope>NUCLEOTIDE SEQUENCE</scope>
</reference>
<dbReference type="Gene3D" id="3.40.50.1460">
    <property type="match status" value="1"/>
</dbReference>
<evidence type="ECO:0000256" key="1">
    <source>
        <dbReference type="SAM" id="MobiDB-lite"/>
    </source>
</evidence>
<gene>
    <name evidence="2" type="ORF">METZ01_LOCUS403786</name>
</gene>